<evidence type="ECO:0000256" key="1">
    <source>
        <dbReference type="SAM" id="MobiDB-lite"/>
    </source>
</evidence>
<dbReference type="Gramene" id="KQJ98888">
    <property type="protein sequence ID" value="KQJ98888"/>
    <property type="gene ID" value="BRADI_3g39771v3"/>
</dbReference>
<dbReference type="ExpressionAtlas" id="A0A0Q3JKM9">
    <property type="expression patterns" value="baseline"/>
</dbReference>
<reference evidence="3" key="2">
    <citation type="submission" date="2017-06" db="EMBL/GenBank/DDBJ databases">
        <title>WGS assembly of Brachypodium distachyon.</title>
        <authorList>
            <consortium name="The International Brachypodium Initiative"/>
            <person name="Lucas S."/>
            <person name="Harmon-Smith M."/>
            <person name="Lail K."/>
            <person name="Tice H."/>
            <person name="Grimwood J."/>
            <person name="Bruce D."/>
            <person name="Barry K."/>
            <person name="Shu S."/>
            <person name="Lindquist E."/>
            <person name="Wang M."/>
            <person name="Pitluck S."/>
            <person name="Vogel J.P."/>
            <person name="Garvin D.F."/>
            <person name="Mockler T.C."/>
            <person name="Schmutz J."/>
            <person name="Rokhsar D."/>
            <person name="Bevan M.W."/>
        </authorList>
    </citation>
    <scope>NUCLEOTIDE SEQUENCE</scope>
    <source>
        <strain evidence="3">Bd21</strain>
    </source>
</reference>
<accession>A0A0Q3JKM9</accession>
<dbReference type="RefSeq" id="XP_010236747.2">
    <property type="nucleotide sequence ID" value="XM_010238445.3"/>
</dbReference>
<proteinExistence type="predicted"/>
<feature type="region of interest" description="Disordered" evidence="1">
    <location>
        <begin position="1"/>
        <end position="51"/>
    </location>
</feature>
<gene>
    <name evidence="4" type="primary">LOC104584241</name>
    <name evidence="3" type="ORF">BRADI_3g39771v3</name>
</gene>
<evidence type="ECO:0000256" key="2">
    <source>
        <dbReference type="SAM" id="Phobius"/>
    </source>
</evidence>
<reference evidence="3 4" key="1">
    <citation type="journal article" date="2010" name="Nature">
        <title>Genome sequencing and analysis of the model grass Brachypodium distachyon.</title>
        <authorList>
            <consortium name="International Brachypodium Initiative"/>
        </authorList>
    </citation>
    <scope>NUCLEOTIDE SEQUENCE [LARGE SCALE GENOMIC DNA]</scope>
    <source>
        <strain evidence="3">Bd21</strain>
        <strain evidence="4">cv. Bd21</strain>
    </source>
</reference>
<dbReference type="OrthoDB" id="753811at2759"/>
<dbReference type="Proteomes" id="UP000008810">
    <property type="component" value="Chromosome 3"/>
</dbReference>
<dbReference type="EnsemblPlants" id="KQJ98888">
    <property type="protein sequence ID" value="KQJ98888"/>
    <property type="gene ID" value="BRADI_3g39771v3"/>
</dbReference>
<evidence type="ECO:0000313" key="4">
    <source>
        <dbReference type="EnsemblPlants" id="KQJ98888"/>
    </source>
</evidence>
<feature type="transmembrane region" description="Helical" evidence="2">
    <location>
        <begin position="227"/>
        <end position="246"/>
    </location>
</feature>
<keyword evidence="2" id="KW-0472">Membrane</keyword>
<evidence type="ECO:0000313" key="5">
    <source>
        <dbReference type="Proteomes" id="UP000008810"/>
    </source>
</evidence>
<dbReference type="AlphaFoldDB" id="A0A0Q3JKM9"/>
<reference evidence="4" key="3">
    <citation type="submission" date="2018-08" db="UniProtKB">
        <authorList>
            <consortium name="EnsemblPlants"/>
        </authorList>
    </citation>
    <scope>IDENTIFICATION</scope>
    <source>
        <strain evidence="4">cv. Bd21</strain>
    </source>
</reference>
<keyword evidence="5" id="KW-1185">Reference proteome</keyword>
<dbReference type="PANTHER" id="PTHR33698">
    <property type="entry name" value="NUCLEAR TRANSPORT FACTOR 2 (NTF2)-LIKE PROTEIN"/>
    <property type="match status" value="1"/>
</dbReference>
<protein>
    <submittedName>
        <fullName evidence="3 4">Uncharacterized protein</fullName>
    </submittedName>
</protein>
<evidence type="ECO:0000313" key="3">
    <source>
        <dbReference type="EMBL" id="KQJ98888.1"/>
    </source>
</evidence>
<dbReference type="EMBL" id="CM000882">
    <property type="protein sequence ID" value="KQJ98888.1"/>
    <property type="molecule type" value="Genomic_DNA"/>
</dbReference>
<keyword evidence="2" id="KW-1133">Transmembrane helix</keyword>
<dbReference type="PANTHER" id="PTHR33698:SF6">
    <property type="entry name" value="TRANSMEMBRANE PROTEIN"/>
    <property type="match status" value="1"/>
</dbReference>
<organism evidence="3">
    <name type="scientific">Brachypodium distachyon</name>
    <name type="common">Purple false brome</name>
    <name type="synonym">Trachynia distachya</name>
    <dbReference type="NCBI Taxonomy" id="15368"/>
    <lineage>
        <taxon>Eukaryota</taxon>
        <taxon>Viridiplantae</taxon>
        <taxon>Streptophyta</taxon>
        <taxon>Embryophyta</taxon>
        <taxon>Tracheophyta</taxon>
        <taxon>Spermatophyta</taxon>
        <taxon>Magnoliopsida</taxon>
        <taxon>Liliopsida</taxon>
        <taxon>Poales</taxon>
        <taxon>Poaceae</taxon>
        <taxon>BOP clade</taxon>
        <taxon>Pooideae</taxon>
        <taxon>Stipodae</taxon>
        <taxon>Brachypodieae</taxon>
        <taxon>Brachypodium</taxon>
    </lineage>
</organism>
<dbReference type="GeneID" id="104584241"/>
<name>A0A0Q3JKM9_BRADI</name>
<dbReference type="KEGG" id="bdi:104584241"/>
<sequence length="249" mass="27847">MESATLSRLLPPPIPLRRNGASILPGDHGGRSRPGCSSSSSRTWSSRSAAARRRSGSRLSVKALFGDDGGDGFRAVMRIVKLNSAIQNRSIKELLELIAEEYLYFFSKLPPVSVSEISKNMMLLIHEMMLRHQVSFVLKPREDQGFDLGIKWSLEWKGVKLPWDVDCNVSTTHVYRGMLLISQVNKTCVPLLQRILQIIHQNLDAVILIVTNKILPEGALNENERSTIIACAIIGLVVMVLFYAMFKNM</sequence>
<feature type="compositionally biased region" description="Low complexity" evidence="1">
    <location>
        <begin position="33"/>
        <end position="49"/>
    </location>
</feature>
<keyword evidence="2" id="KW-0812">Transmembrane</keyword>